<reference evidence="2 3" key="1">
    <citation type="journal article" date="2024" name="IMA Fungus">
        <title>IMA Genome - F19 : A genome assembly and annotation guide to empower mycologists, including annotated draft genome sequences of Ceratocystis pirilliformis, Diaporthe australafricana, Fusarium ophioides, Paecilomyces lecythidis, and Sporothrix stenoceras.</title>
        <authorList>
            <person name="Aylward J."/>
            <person name="Wilson A.M."/>
            <person name="Visagie C.M."/>
            <person name="Spraker J."/>
            <person name="Barnes I."/>
            <person name="Buitendag C."/>
            <person name="Ceriani C."/>
            <person name="Del Mar Angel L."/>
            <person name="du Plessis D."/>
            <person name="Fuchs T."/>
            <person name="Gasser K."/>
            <person name="Kramer D."/>
            <person name="Li W."/>
            <person name="Munsamy K."/>
            <person name="Piso A."/>
            <person name="Price J.L."/>
            <person name="Sonnekus B."/>
            <person name="Thomas C."/>
            <person name="van der Nest A."/>
            <person name="van Dijk A."/>
            <person name="van Heerden A."/>
            <person name="van Vuuren N."/>
            <person name="Yilmaz N."/>
            <person name="Duong T.A."/>
            <person name="van der Merwe N.A."/>
            <person name="Wingfield M.J."/>
            <person name="Wingfield B.D."/>
        </authorList>
    </citation>
    <scope>NUCLEOTIDE SEQUENCE [LARGE SCALE GENOMIC DNA]</scope>
    <source>
        <strain evidence="2 3">CMW 12675</strain>
    </source>
</reference>
<proteinExistence type="predicted"/>
<keyword evidence="3" id="KW-1185">Reference proteome</keyword>
<evidence type="ECO:0000313" key="3">
    <source>
        <dbReference type="Proteomes" id="UP001583280"/>
    </source>
</evidence>
<accession>A0ABR3Z762</accession>
<comment type="caution">
    <text evidence="2">The sequence shown here is derived from an EMBL/GenBank/DDBJ whole genome shotgun (WGS) entry which is preliminary data.</text>
</comment>
<protein>
    <submittedName>
        <fullName evidence="2">Uncharacterized protein</fullName>
    </submittedName>
</protein>
<organism evidence="2 3">
    <name type="scientific">Ceratocystis pirilliformis</name>
    <dbReference type="NCBI Taxonomy" id="259994"/>
    <lineage>
        <taxon>Eukaryota</taxon>
        <taxon>Fungi</taxon>
        <taxon>Dikarya</taxon>
        <taxon>Ascomycota</taxon>
        <taxon>Pezizomycotina</taxon>
        <taxon>Sordariomycetes</taxon>
        <taxon>Hypocreomycetidae</taxon>
        <taxon>Microascales</taxon>
        <taxon>Ceratocystidaceae</taxon>
        <taxon>Ceratocystis</taxon>
    </lineage>
</organism>
<evidence type="ECO:0000313" key="2">
    <source>
        <dbReference type="EMBL" id="KAL1896454.1"/>
    </source>
</evidence>
<dbReference type="EMBL" id="JAWDJO010000058">
    <property type="protein sequence ID" value="KAL1896454.1"/>
    <property type="molecule type" value="Genomic_DNA"/>
</dbReference>
<sequence length="128" mass="14418">MAQQIEKLTALLASTQTLAPSPPAPPLIPVASPPMGAPPMRTKINAPWSKWDGAPQTFPMFFIQLKVRARMDHEAGQKDDSISLNLLYSLPHVRQVAVQHKFSKGEERGYGWKDFIEYIRGRFMDQEA</sequence>
<gene>
    <name evidence="2" type="ORF">Cpir12675_002791</name>
</gene>
<name>A0ABR3Z762_9PEZI</name>
<dbReference type="Proteomes" id="UP001583280">
    <property type="component" value="Unassembled WGS sequence"/>
</dbReference>
<feature type="compositionally biased region" description="Pro residues" evidence="1">
    <location>
        <begin position="22"/>
        <end position="37"/>
    </location>
</feature>
<feature type="region of interest" description="Disordered" evidence="1">
    <location>
        <begin position="22"/>
        <end position="44"/>
    </location>
</feature>
<evidence type="ECO:0000256" key="1">
    <source>
        <dbReference type="SAM" id="MobiDB-lite"/>
    </source>
</evidence>